<accession>A0A6G9D6P8</accession>
<dbReference type="InterPro" id="IPR001638">
    <property type="entry name" value="Solute-binding_3/MltF_N"/>
</dbReference>
<feature type="domain" description="Solute-binding protein family 3/N-terminal" evidence="6">
    <location>
        <begin position="87"/>
        <end position="313"/>
    </location>
</feature>
<dbReference type="Pfam" id="PF00497">
    <property type="entry name" value="SBP_bac_3"/>
    <property type="match status" value="1"/>
</dbReference>
<reference evidence="7 8" key="1">
    <citation type="submission" date="2018-06" db="EMBL/GenBank/DDBJ databases">
        <authorList>
            <consortium name="Pathogen Informatics"/>
            <person name="Doyle S."/>
        </authorList>
    </citation>
    <scope>NUCLEOTIDE SEQUENCE [LARGE SCALE GENOMIC DNA]</scope>
    <source>
        <strain evidence="7 8">NCTC10254</strain>
    </source>
</reference>
<comment type="caution">
    <text evidence="7">The sequence shown here is derived from an EMBL/GenBank/DDBJ whole genome shotgun (WGS) entry which is preliminary data.</text>
</comment>
<dbReference type="Proteomes" id="UP000249886">
    <property type="component" value="Unassembled WGS sequence"/>
</dbReference>
<dbReference type="GO" id="GO:0030288">
    <property type="term" value="C:outer membrane-bounded periplasmic space"/>
    <property type="evidence" value="ECO:0007669"/>
    <property type="project" value="TreeGrafter"/>
</dbReference>
<gene>
    <name evidence="7" type="primary">glnH</name>
    <name evidence="7" type="ORF">NCTC10254_01507</name>
</gene>
<dbReference type="InterPro" id="IPR051455">
    <property type="entry name" value="Bact_solute-bind_prot3"/>
</dbReference>
<dbReference type="SUPFAM" id="SSF53850">
    <property type="entry name" value="Periplasmic binding protein-like II"/>
    <property type="match status" value="1"/>
</dbReference>
<dbReference type="Gene3D" id="3.40.190.10">
    <property type="entry name" value="Periplasmic binding protein-like II"/>
    <property type="match status" value="2"/>
</dbReference>
<dbReference type="EMBL" id="UARK01000011">
    <property type="protein sequence ID" value="SPW28561.1"/>
    <property type="molecule type" value="Genomic_DNA"/>
</dbReference>
<evidence type="ECO:0000313" key="8">
    <source>
        <dbReference type="Proteomes" id="UP000249886"/>
    </source>
</evidence>
<dbReference type="GeneID" id="84573634"/>
<dbReference type="AlphaFoldDB" id="A0A6G9D6P8"/>
<evidence type="ECO:0000256" key="4">
    <source>
        <dbReference type="RuleBase" id="RU003744"/>
    </source>
</evidence>
<keyword evidence="2" id="KW-0813">Transport</keyword>
<dbReference type="PROSITE" id="PS51257">
    <property type="entry name" value="PROKAR_LIPOPROTEIN"/>
    <property type="match status" value="1"/>
</dbReference>
<evidence type="ECO:0000256" key="2">
    <source>
        <dbReference type="ARBA" id="ARBA00022448"/>
    </source>
</evidence>
<proteinExistence type="inferred from homology"/>
<dbReference type="PROSITE" id="PS01039">
    <property type="entry name" value="SBP_BACTERIAL_3"/>
    <property type="match status" value="1"/>
</dbReference>
<evidence type="ECO:0000256" key="5">
    <source>
        <dbReference type="SAM" id="SignalP"/>
    </source>
</evidence>
<sequence>MTNRILLTCLLLIVSLTAGCARTPETSTATAPTSDSLPFVPLPQGATIERAGAEPPNKIITTNLLGSLAPDNRSPGERVPEIISRGRLIVGIDQSQNLLSFRNTITGELQGFEVDIAKEIAADIFGDPTKIEFRYVDSANWIDSLESHQIDMAIRTLSITRDRQDQVFFSTPYLKGSTKILVHKSSAIKGISEIGGRPVCVTSQSTGIHYARNLAPTSDLVVVRSSADCLIVMQQNQASAVITDDVILSGMSAQDPFTTIEGGSLSNENYGIATAKPGYRHHTDGLIRQINATLERIYGDGTWQKYYNHWFSAYLPDQTPPATHYRKETPQRP</sequence>
<dbReference type="GO" id="GO:0006865">
    <property type="term" value="P:amino acid transport"/>
    <property type="evidence" value="ECO:0007669"/>
    <property type="project" value="TreeGrafter"/>
</dbReference>
<feature type="signal peptide" evidence="5">
    <location>
        <begin position="1"/>
        <end position="20"/>
    </location>
</feature>
<dbReference type="SMART" id="SM00062">
    <property type="entry name" value="PBPb"/>
    <property type="match status" value="1"/>
</dbReference>
<evidence type="ECO:0000256" key="3">
    <source>
        <dbReference type="ARBA" id="ARBA00022729"/>
    </source>
</evidence>
<protein>
    <submittedName>
        <fullName evidence="7">Glutamine ABC transporter substrate-binding protein GlnH</fullName>
    </submittedName>
</protein>
<dbReference type="PANTHER" id="PTHR30085">
    <property type="entry name" value="AMINO ACID ABC TRANSPORTER PERMEASE"/>
    <property type="match status" value="1"/>
</dbReference>
<dbReference type="RefSeq" id="WP_005524942.1">
    <property type="nucleotide sequence ID" value="NZ_CAUQUT010000004.1"/>
</dbReference>
<dbReference type="PANTHER" id="PTHR30085:SF6">
    <property type="entry name" value="ABC TRANSPORTER GLUTAMINE-BINDING PROTEIN GLNH"/>
    <property type="match status" value="1"/>
</dbReference>
<evidence type="ECO:0000259" key="6">
    <source>
        <dbReference type="SMART" id="SM00062"/>
    </source>
</evidence>
<dbReference type="GO" id="GO:0005576">
    <property type="term" value="C:extracellular region"/>
    <property type="evidence" value="ECO:0007669"/>
    <property type="project" value="TreeGrafter"/>
</dbReference>
<evidence type="ECO:0000256" key="1">
    <source>
        <dbReference type="ARBA" id="ARBA00010333"/>
    </source>
</evidence>
<name>A0A6G9D6P8_9CORY</name>
<comment type="similarity">
    <text evidence="1 4">Belongs to the bacterial solute-binding protein 3 family.</text>
</comment>
<feature type="chain" id="PRO_5043215272" evidence="5">
    <location>
        <begin position="21"/>
        <end position="333"/>
    </location>
</feature>
<organism evidence="7 8">
    <name type="scientific">Corynebacterium matruchotii</name>
    <dbReference type="NCBI Taxonomy" id="43768"/>
    <lineage>
        <taxon>Bacteria</taxon>
        <taxon>Bacillati</taxon>
        <taxon>Actinomycetota</taxon>
        <taxon>Actinomycetes</taxon>
        <taxon>Mycobacteriales</taxon>
        <taxon>Corynebacteriaceae</taxon>
        <taxon>Corynebacterium</taxon>
    </lineage>
</organism>
<dbReference type="InterPro" id="IPR018313">
    <property type="entry name" value="SBP_3_CS"/>
</dbReference>
<evidence type="ECO:0000313" key="7">
    <source>
        <dbReference type="EMBL" id="SPW28561.1"/>
    </source>
</evidence>
<keyword evidence="3 5" id="KW-0732">Signal</keyword>